<organism evidence="1 2">
    <name type="scientific">Komagataeibacter saccharivorans</name>
    <dbReference type="NCBI Taxonomy" id="265959"/>
    <lineage>
        <taxon>Bacteria</taxon>
        <taxon>Pseudomonadati</taxon>
        <taxon>Pseudomonadota</taxon>
        <taxon>Alphaproteobacteria</taxon>
        <taxon>Acetobacterales</taxon>
        <taxon>Acetobacteraceae</taxon>
        <taxon>Komagataeibacter</taxon>
    </lineage>
</organism>
<name>A0A347WDV2_9PROT</name>
<dbReference type="RefSeq" id="WP_162900464.1">
    <property type="nucleotide sequence ID" value="NZ_CALCQY010000031.1"/>
</dbReference>
<dbReference type="KEGG" id="ksc:CD178_02295"/>
<protein>
    <submittedName>
        <fullName evidence="1">Uncharacterized protein</fullName>
    </submittedName>
</protein>
<dbReference type="EMBL" id="CP023036">
    <property type="protein sequence ID" value="AXY23045.1"/>
    <property type="molecule type" value="Genomic_DNA"/>
</dbReference>
<dbReference type="Proteomes" id="UP000264120">
    <property type="component" value="Chromosome"/>
</dbReference>
<reference evidence="1 2" key="1">
    <citation type="submission" date="2017-08" db="EMBL/GenBank/DDBJ databases">
        <title>Complete genome sequence of Gluconacetobacter saccharivorans CV1 isolated from Fermented Vinegar.</title>
        <authorList>
            <person name="Kim S.-Y."/>
        </authorList>
    </citation>
    <scope>NUCLEOTIDE SEQUENCE [LARGE SCALE GENOMIC DNA]</scope>
    <source>
        <strain evidence="1 2">CV1</strain>
    </source>
</reference>
<dbReference type="GeneID" id="98315058"/>
<accession>A0A347WDV2</accession>
<sequence length="83" mass="9548">MEPDVVSETMLPLESFTMVVMEPSLLKTSLVVVLLEELDPEEEDDEEDDELSLEDDVPNRLLSELLLRLEMEEDIWDSIIAVK</sequence>
<evidence type="ECO:0000313" key="2">
    <source>
        <dbReference type="Proteomes" id="UP000264120"/>
    </source>
</evidence>
<gene>
    <name evidence="1" type="ORF">CD178_02295</name>
</gene>
<dbReference type="AlphaFoldDB" id="A0A347WDV2"/>
<keyword evidence="2" id="KW-1185">Reference proteome</keyword>
<proteinExistence type="predicted"/>
<evidence type="ECO:0000313" key="1">
    <source>
        <dbReference type="EMBL" id="AXY23045.1"/>
    </source>
</evidence>